<feature type="transmembrane region" description="Helical" evidence="9">
    <location>
        <begin position="180"/>
        <end position="198"/>
    </location>
</feature>
<dbReference type="InterPro" id="IPR039421">
    <property type="entry name" value="Type_1_exporter"/>
</dbReference>
<dbReference type="FunFam" id="3.40.50.300:FF:000854">
    <property type="entry name" value="Multidrug ABC transporter ATP-binding protein"/>
    <property type="match status" value="1"/>
</dbReference>
<organism evidence="12 13">
    <name type="scientific">Candidatus Eisenbergiella merdipullorum</name>
    <dbReference type="NCBI Taxonomy" id="2838553"/>
    <lineage>
        <taxon>Bacteria</taxon>
        <taxon>Bacillati</taxon>
        <taxon>Bacillota</taxon>
        <taxon>Clostridia</taxon>
        <taxon>Lachnospirales</taxon>
        <taxon>Lachnospiraceae</taxon>
        <taxon>Eisenbergiella</taxon>
    </lineage>
</organism>
<evidence type="ECO:0000256" key="2">
    <source>
        <dbReference type="ARBA" id="ARBA00022448"/>
    </source>
</evidence>
<evidence type="ECO:0000313" key="12">
    <source>
        <dbReference type="EMBL" id="HJA93695.1"/>
    </source>
</evidence>
<dbReference type="GO" id="GO:0140359">
    <property type="term" value="F:ABC-type transporter activity"/>
    <property type="evidence" value="ECO:0007669"/>
    <property type="project" value="InterPro"/>
</dbReference>
<dbReference type="Gene3D" id="1.20.1560.10">
    <property type="entry name" value="ABC transporter type 1, transmembrane domain"/>
    <property type="match status" value="1"/>
</dbReference>
<evidence type="ECO:0000256" key="8">
    <source>
        <dbReference type="ARBA" id="ARBA00023136"/>
    </source>
</evidence>
<dbReference type="GO" id="GO:0005886">
    <property type="term" value="C:plasma membrane"/>
    <property type="evidence" value="ECO:0007669"/>
    <property type="project" value="UniProtKB-SubCell"/>
</dbReference>
<dbReference type="EMBL" id="DWYY01000124">
    <property type="protein sequence ID" value="HJA93695.1"/>
    <property type="molecule type" value="Genomic_DNA"/>
</dbReference>
<comment type="caution">
    <text evidence="12">The sequence shown here is derived from an EMBL/GenBank/DDBJ whole genome shotgun (WGS) entry which is preliminary data.</text>
</comment>
<dbReference type="InterPro" id="IPR017871">
    <property type="entry name" value="ABC_transporter-like_CS"/>
</dbReference>
<feature type="transmembrane region" description="Helical" evidence="9">
    <location>
        <begin position="76"/>
        <end position="101"/>
    </location>
</feature>
<evidence type="ECO:0000256" key="4">
    <source>
        <dbReference type="ARBA" id="ARBA00022692"/>
    </source>
</evidence>
<evidence type="ECO:0000256" key="5">
    <source>
        <dbReference type="ARBA" id="ARBA00022741"/>
    </source>
</evidence>
<evidence type="ECO:0000256" key="7">
    <source>
        <dbReference type="ARBA" id="ARBA00022989"/>
    </source>
</evidence>
<accession>A0A9D2I681</accession>
<evidence type="ECO:0000256" key="6">
    <source>
        <dbReference type="ARBA" id="ARBA00022840"/>
    </source>
</evidence>
<name>A0A9D2I681_9FIRM</name>
<dbReference type="Gene3D" id="3.40.50.300">
    <property type="entry name" value="P-loop containing nucleotide triphosphate hydrolases"/>
    <property type="match status" value="1"/>
</dbReference>
<dbReference type="InterPro" id="IPR036640">
    <property type="entry name" value="ABC1_TM_sf"/>
</dbReference>
<evidence type="ECO:0000256" key="1">
    <source>
        <dbReference type="ARBA" id="ARBA00004651"/>
    </source>
</evidence>
<dbReference type="GO" id="GO:0034040">
    <property type="term" value="F:ATPase-coupled lipid transmembrane transporter activity"/>
    <property type="evidence" value="ECO:0007669"/>
    <property type="project" value="TreeGrafter"/>
</dbReference>
<dbReference type="InterPro" id="IPR003439">
    <property type="entry name" value="ABC_transporter-like_ATP-bd"/>
</dbReference>
<protein>
    <submittedName>
        <fullName evidence="12">ABC transporter ATP-binding protein/permease</fullName>
    </submittedName>
</protein>
<evidence type="ECO:0000256" key="9">
    <source>
        <dbReference type="SAM" id="Phobius"/>
    </source>
</evidence>
<keyword evidence="3" id="KW-1003">Cell membrane</keyword>
<feature type="transmembrane region" description="Helical" evidence="9">
    <location>
        <begin position="266"/>
        <end position="286"/>
    </location>
</feature>
<dbReference type="AlphaFoldDB" id="A0A9D2I681"/>
<dbReference type="Pfam" id="PF00664">
    <property type="entry name" value="ABC_membrane"/>
    <property type="match status" value="1"/>
</dbReference>
<dbReference type="PANTHER" id="PTHR24221:SF654">
    <property type="entry name" value="ATP-BINDING CASSETTE SUB-FAMILY B MEMBER 6"/>
    <property type="match status" value="1"/>
</dbReference>
<gene>
    <name evidence="12" type="ORF">H9717_11390</name>
</gene>
<dbReference type="InterPro" id="IPR003593">
    <property type="entry name" value="AAA+_ATPase"/>
</dbReference>
<dbReference type="PROSITE" id="PS00211">
    <property type="entry name" value="ABC_TRANSPORTER_1"/>
    <property type="match status" value="1"/>
</dbReference>
<evidence type="ECO:0000259" key="10">
    <source>
        <dbReference type="PROSITE" id="PS50893"/>
    </source>
</evidence>
<reference evidence="12" key="2">
    <citation type="submission" date="2021-04" db="EMBL/GenBank/DDBJ databases">
        <authorList>
            <person name="Gilroy R."/>
        </authorList>
    </citation>
    <scope>NUCLEOTIDE SEQUENCE</scope>
    <source>
        <strain evidence="12">CHK179-7159</strain>
    </source>
</reference>
<dbReference type="GO" id="GO:0005524">
    <property type="term" value="F:ATP binding"/>
    <property type="evidence" value="ECO:0007669"/>
    <property type="project" value="UniProtKB-KW"/>
</dbReference>
<feature type="domain" description="ABC transmembrane type-1" evidence="11">
    <location>
        <begin position="22"/>
        <end position="321"/>
    </location>
</feature>
<proteinExistence type="predicted"/>
<dbReference type="InterPro" id="IPR011527">
    <property type="entry name" value="ABC1_TM_dom"/>
</dbReference>
<sequence length="587" mass="66484">MIKDLITKLFFILNKRQRWLSLVLLFLTLVGALFEVIGVSAVLPFIQAMIYPEQLRENELVKWLMSALRLESSGQLLAMIASGVILVYLLKNAYLTVLSYIRVKSAASIQRELGVRIMKIYMRQGYLFFTRNNTNDMYREITGDVQGIYNILNYLLRLAAEGITVFCICIYMFITDAVMAALTAVTALISVAVIIFISKNKMKKYGEQYRTNEMLTRKWAAQAFQGIKEVLVWNRQQFFVNRYEEATVKQQSALIRQTVAAESPAYILEFTCVTGLIAAVSFRVLLGGDNSSFILNVAAFAVSAFRIMPSLGRMTNAVNNILFNIPSMNKTYDTLRKHRDASGREKMQEKPVTEDAGISFQRELVLQDICWSYEEGQKDTIHDLNLTIRKGDAIAFIGESGAGKSTIADIILGLYKPQKGHIYMDGTDIQEIPQQWRQIIGYVPQSIYLLDDTIRNNIAFGIEPEGIDDGKIWKVLELAQLKGFVEKLPEGLDTMLGEMGIRFSGGQRQRIAIARALYYDPEILVLDEATSALDNKTEEAVMEAVDMLQGWKTLIIIAHRLSTIRKCDHVYEIKDGRLIEKGSERNL</sequence>
<evidence type="ECO:0000256" key="3">
    <source>
        <dbReference type="ARBA" id="ARBA00022475"/>
    </source>
</evidence>
<evidence type="ECO:0000313" key="13">
    <source>
        <dbReference type="Proteomes" id="UP000886858"/>
    </source>
</evidence>
<comment type="subcellular location">
    <subcellularLocation>
        <location evidence="1">Cell membrane</location>
        <topology evidence="1">Multi-pass membrane protein</topology>
    </subcellularLocation>
</comment>
<dbReference type="PROSITE" id="PS50929">
    <property type="entry name" value="ABC_TM1F"/>
    <property type="match status" value="1"/>
</dbReference>
<dbReference type="SUPFAM" id="SSF90123">
    <property type="entry name" value="ABC transporter transmembrane region"/>
    <property type="match status" value="1"/>
</dbReference>
<dbReference type="PROSITE" id="PS50893">
    <property type="entry name" value="ABC_TRANSPORTER_2"/>
    <property type="match status" value="1"/>
</dbReference>
<feature type="transmembrane region" description="Helical" evidence="9">
    <location>
        <begin position="154"/>
        <end position="174"/>
    </location>
</feature>
<dbReference type="InterPro" id="IPR027417">
    <property type="entry name" value="P-loop_NTPase"/>
</dbReference>
<feature type="transmembrane region" description="Helical" evidence="9">
    <location>
        <begin position="20"/>
        <end position="46"/>
    </location>
</feature>
<keyword evidence="8 9" id="KW-0472">Membrane</keyword>
<dbReference type="PANTHER" id="PTHR24221">
    <property type="entry name" value="ATP-BINDING CASSETTE SUB-FAMILY B"/>
    <property type="match status" value="1"/>
</dbReference>
<reference evidence="12" key="1">
    <citation type="journal article" date="2021" name="PeerJ">
        <title>Extensive microbial diversity within the chicken gut microbiome revealed by metagenomics and culture.</title>
        <authorList>
            <person name="Gilroy R."/>
            <person name="Ravi A."/>
            <person name="Getino M."/>
            <person name="Pursley I."/>
            <person name="Horton D.L."/>
            <person name="Alikhan N.F."/>
            <person name="Baker D."/>
            <person name="Gharbi K."/>
            <person name="Hall N."/>
            <person name="Watson M."/>
            <person name="Adriaenssens E.M."/>
            <person name="Foster-Nyarko E."/>
            <person name="Jarju S."/>
            <person name="Secka A."/>
            <person name="Antonio M."/>
            <person name="Oren A."/>
            <person name="Chaudhuri R.R."/>
            <person name="La Ragione R."/>
            <person name="Hildebrand F."/>
            <person name="Pallen M.J."/>
        </authorList>
    </citation>
    <scope>NUCLEOTIDE SEQUENCE</scope>
    <source>
        <strain evidence="12">CHK179-7159</strain>
    </source>
</reference>
<dbReference type="Proteomes" id="UP000886858">
    <property type="component" value="Unassembled WGS sequence"/>
</dbReference>
<keyword evidence="2" id="KW-0813">Transport</keyword>
<dbReference type="GO" id="GO:0016887">
    <property type="term" value="F:ATP hydrolysis activity"/>
    <property type="evidence" value="ECO:0007669"/>
    <property type="project" value="InterPro"/>
</dbReference>
<keyword evidence="4 9" id="KW-0812">Transmembrane</keyword>
<dbReference type="SUPFAM" id="SSF52540">
    <property type="entry name" value="P-loop containing nucleoside triphosphate hydrolases"/>
    <property type="match status" value="1"/>
</dbReference>
<dbReference type="Pfam" id="PF00005">
    <property type="entry name" value="ABC_tran"/>
    <property type="match status" value="1"/>
</dbReference>
<keyword evidence="6 12" id="KW-0067">ATP-binding</keyword>
<dbReference type="SMART" id="SM00382">
    <property type="entry name" value="AAA"/>
    <property type="match status" value="1"/>
</dbReference>
<keyword evidence="5" id="KW-0547">Nucleotide-binding</keyword>
<evidence type="ECO:0000259" key="11">
    <source>
        <dbReference type="PROSITE" id="PS50929"/>
    </source>
</evidence>
<feature type="domain" description="ABC transporter" evidence="10">
    <location>
        <begin position="364"/>
        <end position="587"/>
    </location>
</feature>
<keyword evidence="7 9" id="KW-1133">Transmembrane helix</keyword>